<gene>
    <name evidence="2" type="ORF">GJ744_000868</name>
</gene>
<dbReference type="PANTHER" id="PTHR48420:SF1">
    <property type="entry name" value="NON-HAEM DIOXYGENASE N-TERMINAL DOMAIN-CONTAINING PROTEIN"/>
    <property type="match status" value="1"/>
</dbReference>
<evidence type="ECO:0000313" key="3">
    <source>
        <dbReference type="Proteomes" id="UP000606974"/>
    </source>
</evidence>
<dbReference type="FunFam" id="2.60.120.330:FF:000033">
    <property type="entry name" value="Clavaminate synthase-like protein"/>
    <property type="match status" value="1"/>
</dbReference>
<keyword evidence="3" id="KW-1185">Reference proteome</keyword>
<dbReference type="OrthoDB" id="438224at2759"/>
<evidence type="ECO:0008006" key="4">
    <source>
        <dbReference type="Google" id="ProtNLM"/>
    </source>
</evidence>
<comment type="caution">
    <text evidence="2">The sequence shown here is derived from an EMBL/GenBank/DDBJ whole genome shotgun (WGS) entry which is preliminary data.</text>
</comment>
<accession>A0A8H7E800</accession>
<dbReference type="SUPFAM" id="SSF51197">
    <property type="entry name" value="Clavaminate synthase-like"/>
    <property type="match status" value="1"/>
</dbReference>
<evidence type="ECO:0000313" key="2">
    <source>
        <dbReference type="EMBL" id="KAF7512607.1"/>
    </source>
</evidence>
<evidence type="ECO:0000256" key="1">
    <source>
        <dbReference type="SAM" id="MobiDB-lite"/>
    </source>
</evidence>
<dbReference type="AlphaFoldDB" id="A0A8H7E800"/>
<protein>
    <recommendedName>
        <fullName evidence="4">Clavaminate synthase-like protein</fullName>
    </recommendedName>
</protein>
<organism evidence="2 3">
    <name type="scientific">Endocarpon pusillum</name>
    <dbReference type="NCBI Taxonomy" id="364733"/>
    <lineage>
        <taxon>Eukaryota</taxon>
        <taxon>Fungi</taxon>
        <taxon>Dikarya</taxon>
        <taxon>Ascomycota</taxon>
        <taxon>Pezizomycotina</taxon>
        <taxon>Eurotiomycetes</taxon>
        <taxon>Chaetothyriomycetidae</taxon>
        <taxon>Verrucariales</taxon>
        <taxon>Verrucariaceae</taxon>
        <taxon>Endocarpon</taxon>
    </lineage>
</organism>
<feature type="region of interest" description="Disordered" evidence="1">
    <location>
        <begin position="273"/>
        <end position="297"/>
    </location>
</feature>
<dbReference type="EMBL" id="JAACFV010000011">
    <property type="protein sequence ID" value="KAF7512607.1"/>
    <property type="molecule type" value="Genomic_DNA"/>
</dbReference>
<name>A0A8H7E800_9EURO</name>
<sequence length="390" mass="42462">MCPVKDPAPALSPVTVSLQDLRAGGIPFPTLVSAFGPTSLGILLVRDLPPQFPTLRTHVLSNASHLAHLSARKLEHLTNAQAKYLVGWSHGKETLRPGVVDQGKGSYYVNCGFYQDKNRNTTAEAEPSSVPGKHDDEEKQWEGFEEYTAPNIWPDEEDIAGFRESAEELISLIIDVAVLVAQACDRYAVKAVEGYEDGYLERVVKTSTTTKARLLHYFPAKEKEGVGTNGDVKCSSRRDNCNRKDVDEDDWCATHLDHGCLTGLTSAMFVDESTTSLTNPDPSKPIDELPGSPDPSSGLYIRSRGGQTIKINIPRDCLAFQTGEALELITQGKFKAVPHFVRGVSADAAGSIARNTMAVFTQPNLGELVDRERGITFGEFARGVVSKNTA</sequence>
<proteinExistence type="predicted"/>
<dbReference type="Gene3D" id="2.60.120.330">
    <property type="entry name" value="B-lactam Antibiotic, Isopenicillin N Synthase, Chain"/>
    <property type="match status" value="1"/>
</dbReference>
<dbReference type="PANTHER" id="PTHR48420">
    <property type="entry name" value="NON-HAEM DIOXYGENASE N-TERMINAL DOMAIN-CONTAINING PROTEIN"/>
    <property type="match status" value="1"/>
</dbReference>
<reference evidence="2" key="1">
    <citation type="submission" date="2020-02" db="EMBL/GenBank/DDBJ databases">
        <authorList>
            <person name="Palmer J.M."/>
        </authorList>
    </citation>
    <scope>NUCLEOTIDE SEQUENCE</scope>
    <source>
        <strain evidence="2">EPUS1.4</strain>
        <tissue evidence="2">Thallus</tissue>
    </source>
</reference>
<dbReference type="InterPro" id="IPR027443">
    <property type="entry name" value="IPNS-like_sf"/>
</dbReference>
<dbReference type="Proteomes" id="UP000606974">
    <property type="component" value="Unassembled WGS sequence"/>
</dbReference>